<dbReference type="Pfam" id="PF13730">
    <property type="entry name" value="HTH_36"/>
    <property type="match status" value="1"/>
</dbReference>
<sequence length="361" mass="39521">MSVEAITWSNKRRAGSAGAKLVLLALANYADEDGYCYPSQATLADVTEMSRDSISRHIKTLESLGLLEREPRFDKKGRRTTDMVRLLLTAQGTPQIAGVGTPQKQGVPPPQEQGVRTPQKQGDLNHQKEPSKEKTPQTPEGAGDGFSNSDGEGQEGVTPAEASDTQFDVLWAQYGADPAASRTKALRAWARLASADRAQALAMLPRFLDHCRAARRRICDPSTYLAERRWEAMASLPAPAAKADEAPKRTAETDPVRKAVMWVLNATTKTDWHFVEEESDAWEAWRCAFIAAGFGLRWTRGRHLQVQDEFGRWTLSAAPGRTFPQRYPPKAGNGDGASDATGPPDDRPSAEEIEKYMGSGG</sequence>
<feature type="region of interest" description="Disordered" evidence="1">
    <location>
        <begin position="320"/>
        <end position="361"/>
    </location>
</feature>
<dbReference type="CDD" id="cd00090">
    <property type="entry name" value="HTH_ARSR"/>
    <property type="match status" value="1"/>
</dbReference>
<accession>A0A6P1YH82</accession>
<dbReference type="RefSeq" id="WP_163073699.1">
    <property type="nucleotide sequence ID" value="NZ_CP048630.1"/>
</dbReference>
<dbReference type="EMBL" id="CP048630">
    <property type="protein sequence ID" value="QIB32647.1"/>
    <property type="molecule type" value="Genomic_DNA"/>
</dbReference>
<feature type="region of interest" description="Disordered" evidence="1">
    <location>
        <begin position="93"/>
        <end position="161"/>
    </location>
</feature>
<dbReference type="AlphaFoldDB" id="A0A6P1YH82"/>
<evidence type="ECO:0000313" key="3">
    <source>
        <dbReference type="Proteomes" id="UP000464751"/>
    </source>
</evidence>
<dbReference type="GO" id="GO:0006355">
    <property type="term" value="P:regulation of DNA-templated transcription"/>
    <property type="evidence" value="ECO:0007669"/>
    <property type="project" value="UniProtKB-ARBA"/>
</dbReference>
<gene>
    <name evidence="2" type="ORF">G3A50_02210</name>
</gene>
<evidence type="ECO:0000256" key="1">
    <source>
        <dbReference type="SAM" id="MobiDB-lite"/>
    </source>
</evidence>
<keyword evidence="3" id="KW-1185">Reference proteome</keyword>
<reference evidence="2 3" key="1">
    <citation type="submission" date="2020-02" db="EMBL/GenBank/DDBJ databases">
        <authorList>
            <person name="Li G."/>
        </authorList>
    </citation>
    <scope>NUCLEOTIDE SEQUENCE [LARGE SCALE GENOMIC DNA]</scope>
    <source>
        <strain evidence="2 3">DSM 102029</strain>
    </source>
</reference>
<dbReference type="Proteomes" id="UP000464751">
    <property type="component" value="Chromosome"/>
</dbReference>
<name>A0A6P1YH82_9HYPH</name>
<dbReference type="InterPro" id="IPR036390">
    <property type="entry name" value="WH_DNA-bd_sf"/>
</dbReference>
<dbReference type="InterPro" id="IPR011991">
    <property type="entry name" value="ArsR-like_HTH"/>
</dbReference>
<protein>
    <submittedName>
        <fullName evidence="2">Helix-turn-helix domain-containing protein</fullName>
    </submittedName>
</protein>
<proteinExistence type="predicted"/>
<dbReference type="Gene3D" id="1.10.10.10">
    <property type="entry name" value="Winged helix-like DNA-binding domain superfamily/Winged helix DNA-binding domain"/>
    <property type="match status" value="1"/>
</dbReference>
<feature type="compositionally biased region" description="Basic and acidic residues" evidence="1">
    <location>
        <begin position="123"/>
        <end position="135"/>
    </location>
</feature>
<organism evidence="2 3">
    <name type="scientific">Ancylobacter pratisalsi</name>
    <dbReference type="NCBI Taxonomy" id="1745854"/>
    <lineage>
        <taxon>Bacteria</taxon>
        <taxon>Pseudomonadati</taxon>
        <taxon>Pseudomonadota</taxon>
        <taxon>Alphaproteobacteria</taxon>
        <taxon>Hyphomicrobiales</taxon>
        <taxon>Xanthobacteraceae</taxon>
        <taxon>Ancylobacter</taxon>
    </lineage>
</organism>
<evidence type="ECO:0000313" key="2">
    <source>
        <dbReference type="EMBL" id="QIB32647.1"/>
    </source>
</evidence>
<feature type="compositionally biased region" description="Basic and acidic residues" evidence="1">
    <location>
        <begin position="344"/>
        <end position="355"/>
    </location>
</feature>
<dbReference type="KEGG" id="apra:G3A50_02210"/>
<dbReference type="InterPro" id="IPR036388">
    <property type="entry name" value="WH-like_DNA-bd_sf"/>
</dbReference>
<dbReference type="SUPFAM" id="SSF46785">
    <property type="entry name" value="Winged helix' DNA-binding domain"/>
    <property type="match status" value="1"/>
</dbReference>